<dbReference type="RefSeq" id="WP_171225963.1">
    <property type="nucleotide sequence ID" value="NZ_CP053085.1"/>
</dbReference>
<feature type="chain" id="PRO_5026963432" description="TolB protein" evidence="2">
    <location>
        <begin position="27"/>
        <end position="654"/>
    </location>
</feature>
<dbReference type="Proteomes" id="UP000500938">
    <property type="component" value="Chromosome"/>
</dbReference>
<dbReference type="InterPro" id="IPR011042">
    <property type="entry name" value="6-blade_b-propeller_TolB-like"/>
</dbReference>
<keyword evidence="4" id="KW-1185">Reference proteome</keyword>
<protein>
    <recommendedName>
        <fullName evidence="5">TolB protein</fullName>
    </recommendedName>
</protein>
<proteinExistence type="inferred from homology"/>
<dbReference type="PROSITE" id="PS51257">
    <property type="entry name" value="PROKAR_LIPOPROTEIN"/>
    <property type="match status" value="1"/>
</dbReference>
<dbReference type="Gene3D" id="2.120.10.30">
    <property type="entry name" value="TolB, C-terminal domain"/>
    <property type="match status" value="3"/>
</dbReference>
<dbReference type="EMBL" id="CP053085">
    <property type="protein sequence ID" value="QJR36531.1"/>
    <property type="molecule type" value="Genomic_DNA"/>
</dbReference>
<evidence type="ECO:0008006" key="5">
    <source>
        <dbReference type="Google" id="ProtNLM"/>
    </source>
</evidence>
<sequence>MKRWPFVLTLALLAACGGADTITANAVPTAVALSPDGVRHASASFSPDGKHIAYWTPAADSTKDWVLTVANADLSAPTTMPVRANQPDMPVWHPDGTRLATVSSQYSATWDIVQVTLSTGDVKRLTSDPGIEDPNAWSGDGRTIAFVRSSPEGSIRSDILTVADGSSRPLVPGELRPHIGLPSPDGAHVAYMLGNGSAFTIWMADSVGGNRRPLTTEGLEVDVPNGWSPDGKHFLYISNRTGTSDLWIASVDGSPPRQLTRNVRNDYDGAWSPDGQSIAFLSDRGKQTDIWVIAAAGGEERRVTNTPAEEHGPLTWRGGTNEVVFNAGITTNSVWAIDLSSGKERQLTADSDRVSDWWSSPDGSQVAVVVDRGGGARELSLVPTAGGPARTLLSVSATLDRPMFSPDGSQLVYASDAGGTPGIWVIGVNGTAPRELTKGGLASQAVWSEDGTSVFYLHNRESRMQDVWKVPAAGGEATRVTRVGGLTGIMSRAGYPGTYVAGFSKQGGTYAVMRLRDDGTLLPVWTRSNSGWMVPLSRDSMVAFVEQPNGTMRGMVLSASGGGGRVVLKPNEEPSGTSIDGKFLLYHMTVNGATDLGILTLADGSVRRLTTSPEDESGSEFTPDGKTVIFARQRLVQRIQTVDVTSLLTPVKQR</sequence>
<gene>
    <name evidence="3" type="ORF">HKW67_13960</name>
</gene>
<feature type="signal peptide" evidence="2">
    <location>
        <begin position="1"/>
        <end position="26"/>
    </location>
</feature>
<dbReference type="AlphaFoldDB" id="A0A6M4IWG1"/>
<reference evidence="3 4" key="1">
    <citation type="submission" date="2020-05" db="EMBL/GenBank/DDBJ databases">
        <title>Complete genome sequence of Gemmatimonas greenlandica TET16.</title>
        <authorList>
            <person name="Zeng Y."/>
        </authorList>
    </citation>
    <scope>NUCLEOTIDE SEQUENCE [LARGE SCALE GENOMIC DNA]</scope>
    <source>
        <strain evidence="3 4">TET16</strain>
    </source>
</reference>
<dbReference type="SUPFAM" id="SSF69304">
    <property type="entry name" value="Tricorn protease N-terminal domain"/>
    <property type="match status" value="1"/>
</dbReference>
<dbReference type="InterPro" id="IPR011659">
    <property type="entry name" value="WD40"/>
</dbReference>
<evidence type="ECO:0000313" key="3">
    <source>
        <dbReference type="EMBL" id="QJR36531.1"/>
    </source>
</evidence>
<dbReference type="PANTHER" id="PTHR36842">
    <property type="entry name" value="PROTEIN TOLB HOMOLOG"/>
    <property type="match status" value="1"/>
</dbReference>
<dbReference type="Pfam" id="PF07676">
    <property type="entry name" value="PD40"/>
    <property type="match status" value="5"/>
</dbReference>
<dbReference type="KEGG" id="ggr:HKW67_13960"/>
<dbReference type="PANTHER" id="PTHR36842:SF1">
    <property type="entry name" value="PROTEIN TOLB"/>
    <property type="match status" value="1"/>
</dbReference>
<accession>A0A6M4IWG1</accession>
<organism evidence="3 4">
    <name type="scientific">Gemmatimonas groenlandica</name>
    <dbReference type="NCBI Taxonomy" id="2732249"/>
    <lineage>
        <taxon>Bacteria</taxon>
        <taxon>Pseudomonadati</taxon>
        <taxon>Gemmatimonadota</taxon>
        <taxon>Gemmatimonadia</taxon>
        <taxon>Gemmatimonadales</taxon>
        <taxon>Gemmatimonadaceae</taxon>
        <taxon>Gemmatimonas</taxon>
    </lineage>
</organism>
<evidence type="ECO:0000256" key="2">
    <source>
        <dbReference type="SAM" id="SignalP"/>
    </source>
</evidence>
<dbReference type="Gene3D" id="2.120.10.60">
    <property type="entry name" value="Tricorn protease N-terminal domain"/>
    <property type="match status" value="1"/>
</dbReference>
<comment type="similarity">
    <text evidence="1">Belongs to the TolB family.</text>
</comment>
<evidence type="ECO:0000313" key="4">
    <source>
        <dbReference type="Proteomes" id="UP000500938"/>
    </source>
</evidence>
<dbReference type="SUPFAM" id="SSF82171">
    <property type="entry name" value="DPP6 N-terminal domain-like"/>
    <property type="match status" value="2"/>
</dbReference>
<keyword evidence="2" id="KW-0732">Signal</keyword>
<name>A0A6M4IWG1_9BACT</name>
<evidence type="ECO:0000256" key="1">
    <source>
        <dbReference type="ARBA" id="ARBA00009820"/>
    </source>
</evidence>